<reference evidence="1" key="1">
    <citation type="submission" date="2024-06" db="UniProtKB">
        <authorList>
            <consortium name="Ensembl"/>
        </authorList>
    </citation>
    <scope>IDENTIFICATION</scope>
</reference>
<dbReference type="InterPro" id="IPR040005">
    <property type="entry name" value="Polr1has"/>
</dbReference>
<name>M3XPU4_MUSPF</name>
<dbReference type="PANTHER" id="PTHR41403:SF3">
    <property type="entry name" value="ZNRD1 ANTISENSE RNA 1-RELATED"/>
    <property type="match status" value="1"/>
</dbReference>
<dbReference type="HOGENOM" id="CLU_2903583_0_0_1"/>
<organism evidence="1">
    <name type="scientific">Mustela putorius furo</name>
    <name type="common">European domestic ferret</name>
    <name type="synonym">Mustela furo</name>
    <dbReference type="NCBI Taxonomy" id="9669"/>
    <lineage>
        <taxon>Eukaryota</taxon>
        <taxon>Metazoa</taxon>
        <taxon>Chordata</taxon>
        <taxon>Craniata</taxon>
        <taxon>Vertebrata</taxon>
        <taxon>Euteleostomi</taxon>
        <taxon>Mammalia</taxon>
        <taxon>Eutheria</taxon>
        <taxon>Laurasiatheria</taxon>
        <taxon>Carnivora</taxon>
        <taxon>Caniformia</taxon>
        <taxon>Musteloidea</taxon>
        <taxon>Mustelidae</taxon>
        <taxon>Mustelinae</taxon>
        <taxon>Mustela</taxon>
    </lineage>
</organism>
<sequence>MLEDSPQRAYCVSAKPRGRSRIKVNILMEKNREEVPAVIKPHQRKFLTMPPFLRSQIGKMKD</sequence>
<dbReference type="Ensembl" id="ENSMPUT00000001117.1">
    <property type="protein sequence ID" value="ENSMPUP00000001094.1"/>
    <property type="gene ID" value="ENSMPUG00000001103.1"/>
</dbReference>
<dbReference type="AlphaFoldDB" id="M3XPU4"/>
<proteinExistence type="predicted"/>
<dbReference type="EMBL" id="AEYP01099791">
    <property type="status" value="NOT_ANNOTATED_CDS"/>
    <property type="molecule type" value="Genomic_DNA"/>
</dbReference>
<evidence type="ECO:0000313" key="1">
    <source>
        <dbReference type="Ensembl" id="ENSMPUP00000001094.1"/>
    </source>
</evidence>
<dbReference type="PANTHER" id="PTHR41403">
    <property type="entry name" value="RCG43477-RELATED"/>
    <property type="match status" value="1"/>
</dbReference>
<dbReference type="eggNOG" id="ENOG502TFIF">
    <property type="taxonomic scope" value="Eukaryota"/>
</dbReference>
<accession>M3XPU4</accession>
<protein>
    <submittedName>
        <fullName evidence="1">Uncharacterized protein</fullName>
    </submittedName>
</protein>
<dbReference type="InParanoid" id="M3XPU4"/>